<dbReference type="AlphaFoldDB" id="A0A3E2H1E6"/>
<dbReference type="OrthoDB" id="5357734at2759"/>
<dbReference type="PANTHER" id="PTHR37576">
    <property type="entry name" value="DEFECT AT LOW TEMPERATURE PROTEIN 1"/>
    <property type="match status" value="1"/>
</dbReference>
<dbReference type="EMBL" id="NCSJ02000216">
    <property type="protein sequence ID" value="RFU27228.1"/>
    <property type="molecule type" value="Genomic_DNA"/>
</dbReference>
<gene>
    <name evidence="3" type="ORF">B7463_g9107</name>
</gene>
<organism evidence="3 4">
    <name type="scientific">Scytalidium lignicola</name>
    <name type="common">Hyphomycete</name>
    <dbReference type="NCBI Taxonomy" id="5539"/>
    <lineage>
        <taxon>Eukaryota</taxon>
        <taxon>Fungi</taxon>
        <taxon>Dikarya</taxon>
        <taxon>Ascomycota</taxon>
        <taxon>Pezizomycotina</taxon>
        <taxon>Leotiomycetes</taxon>
        <taxon>Leotiomycetes incertae sedis</taxon>
        <taxon>Scytalidium</taxon>
    </lineage>
</organism>
<evidence type="ECO:0000313" key="4">
    <source>
        <dbReference type="Proteomes" id="UP000258309"/>
    </source>
</evidence>
<keyword evidence="4" id="KW-1185">Reference proteome</keyword>
<protein>
    <submittedName>
        <fullName evidence="3">Uncharacterized protein</fullName>
    </submittedName>
</protein>
<keyword evidence="2" id="KW-1133">Transmembrane helix</keyword>
<dbReference type="Pfam" id="PF11374">
    <property type="entry name" value="DUF3176"/>
    <property type="match status" value="1"/>
</dbReference>
<evidence type="ECO:0000256" key="1">
    <source>
        <dbReference type="SAM" id="MobiDB-lite"/>
    </source>
</evidence>
<feature type="non-terminal residue" evidence="3">
    <location>
        <position position="634"/>
    </location>
</feature>
<feature type="compositionally biased region" description="Basic and acidic residues" evidence="1">
    <location>
        <begin position="51"/>
        <end position="60"/>
    </location>
</feature>
<feature type="transmembrane region" description="Helical" evidence="2">
    <location>
        <begin position="532"/>
        <end position="555"/>
    </location>
</feature>
<name>A0A3E2H1E6_SCYLI</name>
<proteinExistence type="predicted"/>
<reference evidence="3 4" key="1">
    <citation type="submission" date="2018-05" db="EMBL/GenBank/DDBJ databases">
        <title>Draft genome sequence of Scytalidium lignicola DSM 105466, a ubiquitous saprotrophic fungus.</title>
        <authorList>
            <person name="Buettner E."/>
            <person name="Gebauer A.M."/>
            <person name="Hofrichter M."/>
            <person name="Liers C."/>
            <person name="Kellner H."/>
        </authorList>
    </citation>
    <scope>NUCLEOTIDE SEQUENCE [LARGE SCALE GENOMIC DNA]</scope>
    <source>
        <strain evidence="3 4">DSM 105466</strain>
    </source>
</reference>
<dbReference type="InterPro" id="IPR021514">
    <property type="entry name" value="DUF3176"/>
</dbReference>
<feature type="region of interest" description="Disordered" evidence="1">
    <location>
        <begin position="44"/>
        <end position="68"/>
    </location>
</feature>
<comment type="caution">
    <text evidence="3">The sequence shown here is derived from an EMBL/GenBank/DDBJ whole genome shotgun (WGS) entry which is preliminary data.</text>
</comment>
<accession>A0A3E2H1E6</accession>
<feature type="non-terminal residue" evidence="3">
    <location>
        <position position="1"/>
    </location>
</feature>
<evidence type="ECO:0000256" key="2">
    <source>
        <dbReference type="SAM" id="Phobius"/>
    </source>
</evidence>
<feature type="transmembrane region" description="Helical" evidence="2">
    <location>
        <begin position="89"/>
        <end position="109"/>
    </location>
</feature>
<keyword evidence="2" id="KW-0812">Transmembrane</keyword>
<dbReference type="PANTHER" id="PTHR37576:SF2">
    <property type="entry name" value="DEFECT AT LOW TEMPERATURE PROTEIN 1"/>
    <property type="match status" value="1"/>
</dbReference>
<dbReference type="STRING" id="5539.A0A3E2H1E6"/>
<dbReference type="OMA" id="EMTHEFT"/>
<feature type="transmembrane region" description="Helical" evidence="2">
    <location>
        <begin position="121"/>
        <end position="140"/>
    </location>
</feature>
<sequence>MSRRPESSGLLEGMEISPMSELGRTLTIPRKPVAMEPIIEIYPVSSNSDDDSSRQNKPPEYRGAGDFPQSMNGNPWLPGFWRQFPLKGISSLLGCVACIIASVVILVVSDGQPTSSWSLSPTVYLAFLISGTNMLARYTFNEGVKIAWWYRALRGSSVRDLRDHWSHADGFWSALFSGRRFNLVALGSIAVTVMVIDQPLIQRSSSVISIKTTSPTNVTINIAREIPWGFTGVQNGRSDAVQVMTQPMIAAFNDHNSQNAIVQSGTSCSDNCTGYVEAGGLAARCNTTSGPIEYSWLGNQVGAFSYSPFNVNFSVIAAAAPSYPNGTFGTPAQLVMKVGYTNNSVNTNCAGVRTETTCYLASSTIRYPINITGDVIQIGDTVNQGTVQSFQPAPPMANVGTDIENDQAPWTLGGLFIAANNLFASNATYNIGITISDTMDLPDTLSNQFLDFPPLDLSNANSSYMLVSPHACISNWTDPTMYILSQLNEIAFRVSLYASSFPYRDTGAPSDPQVVTMQQVRTINVFRSDYRFLIASTVITMVSVVLITPMFLGWWELGRRVTLNPIEIAKAFDAPSLNGPGSNAPLSQLGKSMGGRGLKYGEVEGFVAGSETKRQLKLTNSVEVSAPRAGEVYI</sequence>
<dbReference type="Proteomes" id="UP000258309">
    <property type="component" value="Unassembled WGS sequence"/>
</dbReference>
<keyword evidence="2" id="KW-0472">Membrane</keyword>
<evidence type="ECO:0000313" key="3">
    <source>
        <dbReference type="EMBL" id="RFU27228.1"/>
    </source>
</evidence>